<feature type="transmembrane region" description="Helical" evidence="8">
    <location>
        <begin position="110"/>
        <end position="130"/>
    </location>
</feature>
<reference evidence="10 11" key="1">
    <citation type="submission" date="2024-10" db="EMBL/GenBank/DDBJ databases">
        <authorList>
            <person name="Ratan Roy A."/>
            <person name="Morales Sandoval P.H."/>
            <person name="De Los Santos Villalobos S."/>
            <person name="Chakraborty S."/>
            <person name="Mukherjee J."/>
        </authorList>
    </citation>
    <scope>NUCLEOTIDE SEQUENCE [LARGE SCALE GENOMIC DNA]</scope>
    <source>
        <strain evidence="10 11">S1</strain>
    </source>
</reference>
<evidence type="ECO:0000256" key="8">
    <source>
        <dbReference type="SAM" id="Phobius"/>
    </source>
</evidence>
<keyword evidence="4 10" id="KW-0808">Transferase</keyword>
<dbReference type="PANTHER" id="PTHR33908:SF11">
    <property type="entry name" value="MEMBRANE PROTEIN"/>
    <property type="match status" value="1"/>
</dbReference>
<keyword evidence="3 10" id="KW-0328">Glycosyltransferase</keyword>
<evidence type="ECO:0000256" key="5">
    <source>
        <dbReference type="ARBA" id="ARBA00022692"/>
    </source>
</evidence>
<protein>
    <submittedName>
        <fullName evidence="10">Glycosyltransferase family 39 protein</fullName>
        <ecNumber evidence="10">2.4.-.-</ecNumber>
    </submittedName>
</protein>
<evidence type="ECO:0000256" key="4">
    <source>
        <dbReference type="ARBA" id="ARBA00022679"/>
    </source>
</evidence>
<keyword evidence="5 8" id="KW-0812">Transmembrane</keyword>
<dbReference type="Proteomes" id="UP001600165">
    <property type="component" value="Unassembled WGS sequence"/>
</dbReference>
<evidence type="ECO:0000256" key="1">
    <source>
        <dbReference type="ARBA" id="ARBA00004651"/>
    </source>
</evidence>
<evidence type="ECO:0000256" key="3">
    <source>
        <dbReference type="ARBA" id="ARBA00022676"/>
    </source>
</evidence>
<name>A0ABW6IKP4_9CYAN</name>
<gene>
    <name evidence="10" type="ORF">ACFVKH_16660</name>
</gene>
<sequence>MRRLLAFAVIALLVAGFIFRFGQLEHKVFWIDETFTALRVSGYDESEVVAYFQAHPLLTAADLQQFQTYSADNGASDTIQGLARYEPHLPPAYFLLVREWAHWFGSSPGVIRSFSAVVGLLSLLGIYLLAVELFKNKRAGWIAATLMAISPFHVLYSQEARPYSLWTLTLLGSSWLFLRAVRLNRLREWWLYAIAVTLALYTFLFSIFFVLGNTLYLLVQTRNRRIYRRYLIFTSIAIASFIPWLLIIWQYRQQSFQVVEWALKSSATSRWGQLLAWGLHFTRAFVDFEQTYPFNSTHLWPYLLVVLSIWGLVGYACYDLWYHAEPRAWQWLVCLIATPAVGLILLDLWVGGEFGRTTRYVVPCLIGAELAVAFCLANQTSPLRSQERRKVWMWILVGVYSLGTLSCASGVFAVSGWHKSGGYIPYVAAAINQTPQPLVISDFDLWILSLSHYLKPTTVVEMFDSTRALPPVPEGFSHYFLVNAPPGFVQTWATQSDYQFLPFEQLDQVPAWCMQIASQPKTCPPFSS</sequence>
<feature type="transmembrane region" description="Helical" evidence="8">
    <location>
        <begin position="230"/>
        <end position="251"/>
    </location>
</feature>
<dbReference type="EMBL" id="JBHZOL010000095">
    <property type="protein sequence ID" value="MFE4107919.1"/>
    <property type="molecule type" value="Genomic_DNA"/>
</dbReference>
<evidence type="ECO:0000256" key="2">
    <source>
        <dbReference type="ARBA" id="ARBA00022475"/>
    </source>
</evidence>
<evidence type="ECO:0000256" key="7">
    <source>
        <dbReference type="ARBA" id="ARBA00023136"/>
    </source>
</evidence>
<feature type="transmembrane region" description="Helical" evidence="8">
    <location>
        <begin position="328"/>
        <end position="348"/>
    </location>
</feature>
<keyword evidence="6 8" id="KW-1133">Transmembrane helix</keyword>
<evidence type="ECO:0000259" key="9">
    <source>
        <dbReference type="Pfam" id="PF13231"/>
    </source>
</evidence>
<comment type="caution">
    <text evidence="10">The sequence shown here is derived from an EMBL/GenBank/DDBJ whole genome shotgun (WGS) entry which is preliminary data.</text>
</comment>
<evidence type="ECO:0000313" key="10">
    <source>
        <dbReference type="EMBL" id="MFE4107919.1"/>
    </source>
</evidence>
<comment type="subcellular location">
    <subcellularLocation>
        <location evidence="1">Cell membrane</location>
        <topology evidence="1">Multi-pass membrane protein</topology>
    </subcellularLocation>
</comment>
<keyword evidence="11" id="KW-1185">Reference proteome</keyword>
<organism evidence="10 11">
    <name type="scientific">Almyronema epifaneia S1</name>
    <dbReference type="NCBI Taxonomy" id="2991925"/>
    <lineage>
        <taxon>Bacteria</taxon>
        <taxon>Bacillati</taxon>
        <taxon>Cyanobacteriota</taxon>
        <taxon>Cyanophyceae</taxon>
        <taxon>Nodosilineales</taxon>
        <taxon>Nodosilineaceae</taxon>
        <taxon>Almyronema</taxon>
        <taxon>Almyronema epifaneia</taxon>
    </lineage>
</organism>
<proteinExistence type="predicted"/>
<dbReference type="RefSeq" id="WP_377967105.1">
    <property type="nucleotide sequence ID" value="NZ_JBHZOL010000095.1"/>
</dbReference>
<feature type="transmembrane region" description="Helical" evidence="8">
    <location>
        <begin position="139"/>
        <end position="156"/>
    </location>
</feature>
<evidence type="ECO:0000313" key="11">
    <source>
        <dbReference type="Proteomes" id="UP001600165"/>
    </source>
</evidence>
<keyword evidence="7 8" id="KW-0472">Membrane</keyword>
<dbReference type="PANTHER" id="PTHR33908">
    <property type="entry name" value="MANNOSYLTRANSFERASE YKCB-RELATED"/>
    <property type="match status" value="1"/>
</dbReference>
<feature type="domain" description="Glycosyltransferase RgtA/B/C/D-like" evidence="9">
    <location>
        <begin position="90"/>
        <end position="245"/>
    </location>
</feature>
<feature type="transmembrane region" description="Helical" evidence="8">
    <location>
        <begin position="300"/>
        <end position="322"/>
    </location>
</feature>
<keyword evidence="2" id="KW-1003">Cell membrane</keyword>
<dbReference type="EC" id="2.4.-.-" evidence="10"/>
<feature type="transmembrane region" description="Helical" evidence="8">
    <location>
        <begin position="189"/>
        <end position="218"/>
    </location>
</feature>
<evidence type="ECO:0000256" key="6">
    <source>
        <dbReference type="ARBA" id="ARBA00022989"/>
    </source>
</evidence>
<accession>A0ABW6IKP4</accession>
<dbReference type="InterPro" id="IPR038731">
    <property type="entry name" value="RgtA/B/C-like"/>
</dbReference>
<dbReference type="Pfam" id="PF13231">
    <property type="entry name" value="PMT_2"/>
    <property type="match status" value="1"/>
</dbReference>
<feature type="transmembrane region" description="Helical" evidence="8">
    <location>
        <begin position="391"/>
        <end position="414"/>
    </location>
</feature>
<dbReference type="GO" id="GO:0016757">
    <property type="term" value="F:glycosyltransferase activity"/>
    <property type="evidence" value="ECO:0007669"/>
    <property type="project" value="UniProtKB-KW"/>
</dbReference>
<dbReference type="InterPro" id="IPR050297">
    <property type="entry name" value="LipidA_mod_glycosyltrf_83"/>
</dbReference>